<proteinExistence type="predicted"/>
<keyword evidence="3" id="KW-1185">Reference proteome</keyword>
<evidence type="ECO:0008006" key="4">
    <source>
        <dbReference type="Google" id="ProtNLM"/>
    </source>
</evidence>
<name>A0A815AYZ5_ADIRI</name>
<gene>
    <name evidence="2" type="ORF">XAT740_LOCUS26834</name>
</gene>
<feature type="region of interest" description="Disordered" evidence="1">
    <location>
        <begin position="1"/>
        <end position="20"/>
    </location>
</feature>
<evidence type="ECO:0000313" key="2">
    <source>
        <dbReference type="EMBL" id="CAF1262060.1"/>
    </source>
</evidence>
<feature type="compositionally biased region" description="Low complexity" evidence="1">
    <location>
        <begin position="9"/>
        <end position="18"/>
    </location>
</feature>
<protein>
    <recommendedName>
        <fullName evidence="4">PiggyBac transposable element-derived protein domain-containing protein</fullName>
    </recommendedName>
</protein>
<dbReference type="AlphaFoldDB" id="A0A815AYZ5"/>
<evidence type="ECO:0000256" key="1">
    <source>
        <dbReference type="SAM" id="MobiDB-lite"/>
    </source>
</evidence>
<evidence type="ECO:0000313" key="3">
    <source>
        <dbReference type="Proteomes" id="UP000663828"/>
    </source>
</evidence>
<comment type="caution">
    <text evidence="2">The sequence shown here is derived from an EMBL/GenBank/DDBJ whole genome shotgun (WGS) entry which is preliminary data.</text>
</comment>
<accession>A0A815AYZ5</accession>
<organism evidence="2 3">
    <name type="scientific">Adineta ricciae</name>
    <name type="common">Rotifer</name>
    <dbReference type="NCBI Taxonomy" id="249248"/>
    <lineage>
        <taxon>Eukaryota</taxon>
        <taxon>Metazoa</taxon>
        <taxon>Spiralia</taxon>
        <taxon>Gnathifera</taxon>
        <taxon>Rotifera</taxon>
        <taxon>Eurotatoria</taxon>
        <taxon>Bdelloidea</taxon>
        <taxon>Adinetida</taxon>
        <taxon>Adinetidae</taxon>
        <taxon>Adineta</taxon>
    </lineage>
</organism>
<sequence length="158" mass="18130">MSFEESEAGESTSSFSEESSLHDDFVKMDLDYEASDGESTDEEVDFQVWSAVKSKSDAEFLEDYGLVQEVTSTSGDSTILPIDCYRHFITDEIVDLMISTRSKIYQWRPITDVEMLKFFRNHYRNGIGANAEIKIPLEYQSVFWGFWTIIIITQTNTG</sequence>
<reference evidence="2" key="1">
    <citation type="submission" date="2021-02" db="EMBL/GenBank/DDBJ databases">
        <authorList>
            <person name="Nowell W R."/>
        </authorList>
    </citation>
    <scope>NUCLEOTIDE SEQUENCE</scope>
</reference>
<dbReference type="EMBL" id="CAJNOR010002200">
    <property type="protein sequence ID" value="CAF1262060.1"/>
    <property type="molecule type" value="Genomic_DNA"/>
</dbReference>
<dbReference type="Proteomes" id="UP000663828">
    <property type="component" value="Unassembled WGS sequence"/>
</dbReference>